<reference evidence="7" key="3">
    <citation type="submission" date="2019-08" db="EMBL/GenBank/DDBJ databases">
        <authorList>
            <consortium name="Photinus pyralis genome working group"/>
            <person name="Fallon T.R."/>
            <person name="Sander Lower S.E."/>
            <person name="Weng J.-K."/>
        </authorList>
    </citation>
    <scope>NUCLEOTIDE SEQUENCE</scope>
    <source>
        <strain evidence="7">1611_PpyrPB1</strain>
        <tissue evidence="7">Whole body</tissue>
    </source>
</reference>
<evidence type="ECO:0000256" key="1">
    <source>
        <dbReference type="ARBA" id="ARBA00004123"/>
    </source>
</evidence>
<sequence>MVKETSANSSRESSIKKRRKNPIGDPEVESDIYKKVIAFEEKEAFKRTAASDIKLCLEICEHIRNIMLEIVELRCRKPPDFAAKLYDKTVQGCSYIIMLKKFNRLDRVRMTSSREAIATDRHKNDSTELQYQNLLYESAHLSSEIKKCKQFKSKDEDVELVSVEEFLQDAPAAKTKPFKNYPNLDNTQKHELHLARLEWELTQRKKLAQQCSSLEDEKKQIAADILKTKNRLSELLPKLVTVLDTMKPLHEDLGLPVEKSYVEERQRFLLPDPLFIFYANADGFKEVHGINITLNILGEQDEAIRWKESQNISIFQNDDTDAENDRQEIEESVEVVKKRRHRKASQIDKNEERRKLLLEVHPLSVQLIIHHKSGSVLTMQFFYLTSLNIIAVTSDVQFSDHITGCGAKEVLYGENILKELFTGDFGLDSPNPLNQYQLKKIGLNSYQSLVPTLGYVYSWAQKVCGLEFLMSQRLKAESSVSGRHIDIVMNALNKRLGSRTSLAVQLQQLEQNVMPTVPESVDMPQNVISSLAKWTSISWQNFCEATCTAALLASEMVSSSDLFYCATITRTRASIKAYIAIQNDYPKQTPIFCLNAFCDGEFHSGNCDQIRDMERAVNVEWSNSSAHSATWLLAAQLRYLCAYFDVFLEIQSPVTYAQNAVFFKNMCGRNKRRPFKFRKVGTGFFTQF</sequence>
<reference evidence="6" key="1">
    <citation type="journal article" date="2016" name="Sci. Rep.">
        <title>Molecular characterization of firefly nuptial gifts: a multi-omics approach sheds light on postcopulatory sexual selection.</title>
        <authorList>
            <person name="Al-Wathiqui N."/>
            <person name="Fallon T.R."/>
            <person name="South A."/>
            <person name="Weng J.K."/>
            <person name="Lewis S.M."/>
        </authorList>
    </citation>
    <scope>NUCLEOTIDE SEQUENCE</scope>
</reference>
<dbReference type="OrthoDB" id="20582at2759"/>
<evidence type="ECO:0008006" key="9">
    <source>
        <dbReference type="Google" id="ProtNLM"/>
    </source>
</evidence>
<dbReference type="Pfam" id="PF09766">
    <property type="entry name" value="FmiP_Thoc5"/>
    <property type="match status" value="1"/>
</dbReference>
<evidence type="ECO:0000313" key="8">
    <source>
        <dbReference type="Proteomes" id="UP000327044"/>
    </source>
</evidence>
<organism evidence="6">
    <name type="scientific">Photinus pyralis</name>
    <name type="common">Common eastern firefly</name>
    <name type="synonym">Lampyris pyralis</name>
    <dbReference type="NCBI Taxonomy" id="7054"/>
    <lineage>
        <taxon>Eukaryota</taxon>
        <taxon>Metazoa</taxon>
        <taxon>Ecdysozoa</taxon>
        <taxon>Arthropoda</taxon>
        <taxon>Hexapoda</taxon>
        <taxon>Insecta</taxon>
        <taxon>Pterygota</taxon>
        <taxon>Neoptera</taxon>
        <taxon>Endopterygota</taxon>
        <taxon>Coleoptera</taxon>
        <taxon>Polyphaga</taxon>
        <taxon>Elateriformia</taxon>
        <taxon>Elateroidea</taxon>
        <taxon>Lampyridae</taxon>
        <taxon>Lampyrinae</taxon>
        <taxon>Photinus</taxon>
    </lineage>
</organism>
<reference evidence="7 8" key="2">
    <citation type="journal article" date="2018" name="Elife">
        <title>Firefly genomes illuminate parallel origins of bioluminescence in beetles.</title>
        <authorList>
            <person name="Fallon T.R."/>
            <person name="Lower S.E."/>
            <person name="Chang C.H."/>
            <person name="Bessho-Uehara M."/>
            <person name="Martin G.J."/>
            <person name="Bewick A.J."/>
            <person name="Behringer M."/>
            <person name="Debat H.J."/>
            <person name="Wong I."/>
            <person name="Day J.C."/>
            <person name="Suvorov A."/>
            <person name="Silva C.J."/>
            <person name="Stanger-Hall K.F."/>
            <person name="Hall D.W."/>
            <person name="Schmitz R.J."/>
            <person name="Nelson D.R."/>
            <person name="Lewis S.M."/>
            <person name="Shigenobu S."/>
            <person name="Bybee S.M."/>
            <person name="Larracuente A.M."/>
            <person name="Oba Y."/>
            <person name="Weng J.K."/>
        </authorList>
    </citation>
    <scope>NUCLEOTIDE SEQUENCE [LARGE SCALE GENOMIC DNA]</scope>
    <source>
        <strain evidence="7">1611_PpyrPB1</strain>
        <tissue evidence="7">Whole body</tissue>
    </source>
</reference>
<evidence type="ECO:0000313" key="7">
    <source>
        <dbReference type="EMBL" id="KAB0793873.1"/>
    </source>
</evidence>
<dbReference type="Proteomes" id="UP000327044">
    <property type="component" value="Unassembled WGS sequence"/>
</dbReference>
<dbReference type="PANTHER" id="PTHR13375:SF3">
    <property type="entry name" value="THO COMPLEX SUBUNIT 5 HOMOLOG"/>
    <property type="match status" value="1"/>
</dbReference>
<comment type="subcellular location">
    <subcellularLocation>
        <location evidence="1">Nucleus</location>
    </subcellularLocation>
</comment>
<dbReference type="PANTHER" id="PTHR13375">
    <property type="entry name" value="FMS INTERACTING PROTEIN"/>
    <property type="match status" value="1"/>
</dbReference>
<dbReference type="EMBL" id="VVIM01000009">
    <property type="protein sequence ID" value="KAB0793873.1"/>
    <property type="molecule type" value="Genomic_DNA"/>
</dbReference>
<keyword evidence="4" id="KW-0175">Coiled coil</keyword>
<dbReference type="InParanoid" id="A0A1Y1LYS6"/>
<evidence type="ECO:0000256" key="4">
    <source>
        <dbReference type="SAM" id="Coils"/>
    </source>
</evidence>
<dbReference type="GO" id="GO:0006406">
    <property type="term" value="P:mRNA export from nucleus"/>
    <property type="evidence" value="ECO:0007669"/>
    <property type="project" value="TreeGrafter"/>
</dbReference>
<feature type="region of interest" description="Disordered" evidence="5">
    <location>
        <begin position="1"/>
        <end position="23"/>
    </location>
</feature>
<dbReference type="GO" id="GO:0003729">
    <property type="term" value="F:mRNA binding"/>
    <property type="evidence" value="ECO:0007669"/>
    <property type="project" value="TreeGrafter"/>
</dbReference>
<dbReference type="EMBL" id="GEZM01045195">
    <property type="protein sequence ID" value="JAV77868.1"/>
    <property type="molecule type" value="Transcribed_RNA"/>
</dbReference>
<evidence type="ECO:0000256" key="3">
    <source>
        <dbReference type="ARBA" id="ARBA00023242"/>
    </source>
</evidence>
<evidence type="ECO:0000313" key="6">
    <source>
        <dbReference type="EMBL" id="JAV77868.1"/>
    </source>
</evidence>
<dbReference type="FunCoup" id="A0A1Y1LYS6">
    <property type="interactions" value="1603"/>
</dbReference>
<protein>
    <recommendedName>
        <fullName evidence="9">THO complex subunit 5 homolog</fullName>
    </recommendedName>
</protein>
<dbReference type="AlphaFoldDB" id="A0A1Y1LYS6"/>
<gene>
    <name evidence="7" type="ORF">PPYR_13493</name>
</gene>
<name>A0A1Y1LYS6_PHOPY</name>
<dbReference type="GO" id="GO:0000445">
    <property type="term" value="C:THO complex part of transcription export complex"/>
    <property type="evidence" value="ECO:0007669"/>
    <property type="project" value="TreeGrafter"/>
</dbReference>
<evidence type="ECO:0000256" key="2">
    <source>
        <dbReference type="ARBA" id="ARBA00008044"/>
    </source>
</evidence>
<dbReference type="InterPro" id="IPR019163">
    <property type="entry name" value="THO_Thoc5"/>
</dbReference>
<evidence type="ECO:0000256" key="5">
    <source>
        <dbReference type="SAM" id="MobiDB-lite"/>
    </source>
</evidence>
<keyword evidence="8" id="KW-1185">Reference proteome</keyword>
<feature type="coiled-coil region" evidence="4">
    <location>
        <begin position="204"/>
        <end position="231"/>
    </location>
</feature>
<comment type="similarity">
    <text evidence="2">Belongs to the THOC5 family.</text>
</comment>
<keyword evidence="3" id="KW-0539">Nucleus</keyword>
<accession>A0A1Y1LYS6</accession>
<proteinExistence type="inferred from homology"/>